<dbReference type="PANTHER" id="PTHR11712:SF320">
    <property type="entry name" value="BETA-KETOACYL SYNTHASE"/>
    <property type="match status" value="1"/>
</dbReference>
<name>A0A840VDJ8_9PROT</name>
<comment type="similarity">
    <text evidence="1 3">Belongs to the thiolase-like superfamily. Beta-ketoacyl-ACP synthases family.</text>
</comment>
<dbReference type="GO" id="GO:0004315">
    <property type="term" value="F:3-oxoacyl-[acyl-carrier-protein] synthase activity"/>
    <property type="evidence" value="ECO:0007669"/>
    <property type="project" value="UniProtKB-EC"/>
</dbReference>
<dbReference type="PROSITE" id="PS52004">
    <property type="entry name" value="KS3_2"/>
    <property type="match status" value="1"/>
</dbReference>
<protein>
    <submittedName>
        <fullName evidence="5">3-oxoacyl-[acyl-carrier-protein] synthase-1</fullName>
        <ecNumber evidence="5">2.3.1.41</ecNumber>
    </submittedName>
</protein>
<dbReference type="CDD" id="cd00834">
    <property type="entry name" value="KAS_I_II"/>
    <property type="match status" value="1"/>
</dbReference>
<evidence type="ECO:0000313" key="6">
    <source>
        <dbReference type="Proteomes" id="UP000553706"/>
    </source>
</evidence>
<reference evidence="5 6" key="1">
    <citation type="submission" date="2020-08" db="EMBL/GenBank/DDBJ databases">
        <title>Genomic Encyclopedia of Type Strains, Phase IV (KMG-IV): sequencing the most valuable type-strain genomes for metagenomic binning, comparative biology and taxonomic classification.</title>
        <authorList>
            <person name="Goeker M."/>
        </authorList>
    </citation>
    <scope>NUCLEOTIDE SEQUENCE [LARGE SCALE GENOMIC DNA]</scope>
    <source>
        <strain evidence="5 6">DSM 27026</strain>
    </source>
</reference>
<dbReference type="Pfam" id="PF00109">
    <property type="entry name" value="ketoacyl-synt"/>
    <property type="match status" value="1"/>
</dbReference>
<evidence type="ECO:0000259" key="4">
    <source>
        <dbReference type="PROSITE" id="PS52004"/>
    </source>
</evidence>
<evidence type="ECO:0000256" key="2">
    <source>
        <dbReference type="ARBA" id="ARBA00022679"/>
    </source>
</evidence>
<dbReference type="InterPro" id="IPR016039">
    <property type="entry name" value="Thiolase-like"/>
</dbReference>
<dbReference type="EC" id="2.3.1.41" evidence="5"/>
<evidence type="ECO:0000256" key="1">
    <source>
        <dbReference type="ARBA" id="ARBA00008467"/>
    </source>
</evidence>
<keyword evidence="2 3" id="KW-0808">Transferase</keyword>
<evidence type="ECO:0000313" key="5">
    <source>
        <dbReference type="EMBL" id="MBB5373933.1"/>
    </source>
</evidence>
<accession>A0A840VDJ8</accession>
<comment type="caution">
    <text evidence="5">The sequence shown here is derived from an EMBL/GenBank/DDBJ whole genome shotgun (WGS) entry which is preliminary data.</text>
</comment>
<dbReference type="PANTHER" id="PTHR11712">
    <property type="entry name" value="POLYKETIDE SYNTHASE-RELATED"/>
    <property type="match status" value="1"/>
</dbReference>
<dbReference type="InterPro" id="IPR000794">
    <property type="entry name" value="Beta-ketoacyl_synthase"/>
</dbReference>
<dbReference type="GO" id="GO:0005829">
    <property type="term" value="C:cytosol"/>
    <property type="evidence" value="ECO:0007669"/>
    <property type="project" value="TreeGrafter"/>
</dbReference>
<organism evidence="5 6">
    <name type="scientific">Acidocella aromatica</name>
    <dbReference type="NCBI Taxonomy" id="1303579"/>
    <lineage>
        <taxon>Bacteria</taxon>
        <taxon>Pseudomonadati</taxon>
        <taxon>Pseudomonadota</taxon>
        <taxon>Alphaproteobacteria</taxon>
        <taxon>Acetobacterales</taxon>
        <taxon>Acidocellaceae</taxon>
        <taxon>Acidocella</taxon>
    </lineage>
</organism>
<keyword evidence="6" id="KW-1185">Reference proteome</keyword>
<dbReference type="Proteomes" id="UP000553706">
    <property type="component" value="Unassembled WGS sequence"/>
</dbReference>
<proteinExistence type="inferred from homology"/>
<dbReference type="InterPro" id="IPR014031">
    <property type="entry name" value="Ketoacyl_synth_C"/>
</dbReference>
<keyword evidence="5" id="KW-0012">Acyltransferase</keyword>
<dbReference type="Pfam" id="PF02801">
    <property type="entry name" value="Ketoacyl-synt_C"/>
    <property type="match status" value="1"/>
</dbReference>
<dbReference type="RefSeq" id="WP_183266946.1">
    <property type="nucleotide sequence ID" value="NZ_JACHFJ010000010.1"/>
</dbReference>
<gene>
    <name evidence="5" type="ORF">HNP71_002200</name>
</gene>
<feature type="domain" description="Ketosynthase family 3 (KS3)" evidence="4">
    <location>
        <begin position="1"/>
        <end position="395"/>
    </location>
</feature>
<dbReference type="InterPro" id="IPR018201">
    <property type="entry name" value="Ketoacyl_synth_AS"/>
</dbReference>
<dbReference type="GO" id="GO:0006633">
    <property type="term" value="P:fatty acid biosynthetic process"/>
    <property type="evidence" value="ECO:0007669"/>
    <property type="project" value="InterPro"/>
</dbReference>
<dbReference type="Gene3D" id="3.40.47.10">
    <property type="match status" value="1"/>
</dbReference>
<sequence>MTPLAFSAFSVVTALGAGQAATLAALREGRSGLAPCRFDTLPIAAYTGEAEGLENHPLTGAWAGFDCRNNRLAALALHQDGFLDAVAAAKARHAPARIGLFLGTSTSGILETEIAYRHRDPQTGALPEGFDYARTHNTYALGRFVREYLGLAGPAFVVSTACAATSKVFASAARMIGAGICDAAIVGGADTLCGTTLFGFHALGVMAEGPCRPFDAARSGISIGEGAGFVLLERQRPEHGAETVLLLGTGESSDAYHMSSPHPEGEGARAAMLQALAAAGLQPGDIDYINLHGTATLVGDAAEDKAIANLFGNAVPCNSSKGFTGHTLGASGVVGAAFGALAIRHGFIPGSPHTREVDPGFASDYLLEGREARVDRVLCNAFGFGGVNCSLVLGRAA</sequence>
<dbReference type="SUPFAM" id="SSF53901">
    <property type="entry name" value="Thiolase-like"/>
    <property type="match status" value="2"/>
</dbReference>
<dbReference type="InterPro" id="IPR020841">
    <property type="entry name" value="PKS_Beta-ketoAc_synthase_dom"/>
</dbReference>
<dbReference type="NCBIfam" id="NF006618">
    <property type="entry name" value="PRK09185.1"/>
    <property type="match status" value="1"/>
</dbReference>
<dbReference type="InterPro" id="IPR014030">
    <property type="entry name" value="Ketoacyl_synth_N"/>
</dbReference>
<evidence type="ECO:0000256" key="3">
    <source>
        <dbReference type="RuleBase" id="RU003694"/>
    </source>
</evidence>
<dbReference type="AlphaFoldDB" id="A0A840VDJ8"/>
<dbReference type="EMBL" id="JACHFJ010000010">
    <property type="protein sequence ID" value="MBB5373933.1"/>
    <property type="molecule type" value="Genomic_DNA"/>
</dbReference>
<dbReference type="SMART" id="SM00825">
    <property type="entry name" value="PKS_KS"/>
    <property type="match status" value="1"/>
</dbReference>
<dbReference type="PROSITE" id="PS00606">
    <property type="entry name" value="KS3_1"/>
    <property type="match status" value="1"/>
</dbReference>